<dbReference type="InterPro" id="IPR009060">
    <property type="entry name" value="UBA-like_sf"/>
</dbReference>
<organism evidence="2 3">
    <name type="scientific">Spodoptera exigua</name>
    <name type="common">Beet armyworm</name>
    <name type="synonym">Noctua fulgens</name>
    <dbReference type="NCBI Taxonomy" id="7107"/>
    <lineage>
        <taxon>Eukaryota</taxon>
        <taxon>Metazoa</taxon>
        <taxon>Ecdysozoa</taxon>
        <taxon>Arthropoda</taxon>
        <taxon>Hexapoda</taxon>
        <taxon>Insecta</taxon>
        <taxon>Pterygota</taxon>
        <taxon>Neoptera</taxon>
        <taxon>Endopterygota</taxon>
        <taxon>Lepidoptera</taxon>
        <taxon>Glossata</taxon>
        <taxon>Ditrysia</taxon>
        <taxon>Noctuoidea</taxon>
        <taxon>Noctuidae</taxon>
        <taxon>Amphipyrinae</taxon>
        <taxon>Spodoptera</taxon>
    </lineage>
</organism>
<evidence type="ECO:0000313" key="3">
    <source>
        <dbReference type="Proteomes" id="UP000814243"/>
    </source>
</evidence>
<dbReference type="Proteomes" id="UP000814243">
    <property type="component" value="Unassembled WGS sequence"/>
</dbReference>
<proteinExistence type="predicted"/>
<feature type="domain" description="UBA" evidence="1">
    <location>
        <begin position="1"/>
        <end position="31"/>
    </location>
</feature>
<dbReference type="SUPFAM" id="SSF46934">
    <property type="entry name" value="UBA-like"/>
    <property type="match status" value="1"/>
</dbReference>
<sequence length="78" mass="8773">MELGWSRGAARTGLRAAAGDVDAAHHYLAHRKAQRDRARDAHRSDRYASVTYSNTFLFSFSFKKSLLERDVTDNEEGG</sequence>
<dbReference type="InterPro" id="IPR015940">
    <property type="entry name" value="UBA"/>
</dbReference>
<evidence type="ECO:0000313" key="2">
    <source>
        <dbReference type="EMBL" id="KAH9638491.1"/>
    </source>
</evidence>
<dbReference type="EMBL" id="JACEFF010000396">
    <property type="protein sequence ID" value="KAH9638491.1"/>
    <property type="molecule type" value="Genomic_DNA"/>
</dbReference>
<protein>
    <recommendedName>
        <fullName evidence="1">UBA domain-containing protein</fullName>
    </recommendedName>
</protein>
<evidence type="ECO:0000259" key="1">
    <source>
        <dbReference type="PROSITE" id="PS50030"/>
    </source>
</evidence>
<dbReference type="PROSITE" id="PS50030">
    <property type="entry name" value="UBA"/>
    <property type="match status" value="1"/>
</dbReference>
<dbReference type="AlphaFoldDB" id="A0A922SI15"/>
<reference evidence="2" key="1">
    <citation type="journal article" date="2021" name="G3 (Bethesda)">
        <title>Genome and transcriptome analysis of the beet armyworm Spodoptera exigua reveals targets for pest control. .</title>
        <authorList>
            <person name="Simon S."/>
            <person name="Breeschoten T."/>
            <person name="Jansen H.J."/>
            <person name="Dirks R.P."/>
            <person name="Schranz M.E."/>
            <person name="Ros V.I.D."/>
        </authorList>
    </citation>
    <scope>NUCLEOTIDE SEQUENCE</scope>
    <source>
        <strain evidence="2">TB_SE_WUR_2020</strain>
    </source>
</reference>
<dbReference type="CDD" id="cd14291">
    <property type="entry name" value="UBA1_NUB1_like"/>
    <property type="match status" value="1"/>
</dbReference>
<accession>A0A922SI15</accession>
<name>A0A922SI15_SPOEX</name>
<comment type="caution">
    <text evidence="2">The sequence shown here is derived from an EMBL/GenBank/DDBJ whole genome shotgun (WGS) entry which is preliminary data.</text>
</comment>
<gene>
    <name evidence="2" type="ORF">HF086_016816</name>
</gene>